<evidence type="ECO:0000313" key="9">
    <source>
        <dbReference type="EMBL" id="EXY74896.1"/>
    </source>
</evidence>
<dbReference type="RefSeq" id="WP_022348499.1">
    <property type="nucleotide sequence ID" value="NZ_JGCY01000257.1"/>
</dbReference>
<dbReference type="GO" id="GO:0005886">
    <property type="term" value="C:plasma membrane"/>
    <property type="evidence" value="ECO:0007669"/>
    <property type="project" value="UniProtKB-SubCell"/>
</dbReference>
<keyword evidence="5 7" id="KW-0472">Membrane</keyword>
<dbReference type="GO" id="GO:0022857">
    <property type="term" value="F:transmembrane transporter activity"/>
    <property type="evidence" value="ECO:0007669"/>
    <property type="project" value="TreeGrafter"/>
</dbReference>
<dbReference type="EMBL" id="JGCY01000257">
    <property type="protein sequence ID" value="EXY74896.1"/>
    <property type="molecule type" value="Genomic_DNA"/>
</dbReference>
<dbReference type="Pfam" id="PF02687">
    <property type="entry name" value="FtsX"/>
    <property type="match status" value="1"/>
</dbReference>
<dbReference type="PANTHER" id="PTHR30572">
    <property type="entry name" value="MEMBRANE COMPONENT OF TRANSPORTER-RELATED"/>
    <property type="match status" value="1"/>
</dbReference>
<gene>
    <name evidence="9" type="ORF">M124_1290</name>
</gene>
<comment type="caution">
    <text evidence="9">The sequence shown here is derived from an EMBL/GenBank/DDBJ whole genome shotgun (WGS) entry which is preliminary data.</text>
</comment>
<evidence type="ECO:0000313" key="10">
    <source>
        <dbReference type="Proteomes" id="UP000020529"/>
    </source>
</evidence>
<feature type="transmembrane region" description="Helical" evidence="7">
    <location>
        <begin position="20"/>
        <end position="43"/>
    </location>
</feature>
<keyword evidence="4 7" id="KW-1133">Transmembrane helix</keyword>
<evidence type="ECO:0000256" key="7">
    <source>
        <dbReference type="SAM" id="Phobius"/>
    </source>
</evidence>
<dbReference type="PATRIC" id="fig|1339315.3.peg.2070"/>
<dbReference type="InterPro" id="IPR050250">
    <property type="entry name" value="Macrolide_Exporter_MacB"/>
</dbReference>
<accession>A0A015TVW0</accession>
<name>A0A015TVW0_BACFG</name>
<feature type="domain" description="ABC3 transporter permease C-terminal" evidence="8">
    <location>
        <begin position="299"/>
        <end position="415"/>
    </location>
</feature>
<evidence type="ECO:0000256" key="5">
    <source>
        <dbReference type="ARBA" id="ARBA00023136"/>
    </source>
</evidence>
<sequence>MMIKQIFKMIWNQRRLNGWIWMELLVVFVALWYLVDMFVVQLYSYTRPMGYDITNCWKLSFDVYPEDADEYVNDTTQTQTEGEALAKILERLRRAPEVDNACVAFYSSPYSGGNSWTQIMPCTADSSKFKEQSYHQYIVSAEFYDVFRIKSREGKPLSELLTQKQLSYFITPALEKDFFGSQSAVGQKVRYPGSTREIHIAAVTAPVRITEFVKPEPELFFTMWSKELERQVNATGASNMEVTVRMKEELTSEQMGHFLNRMKNQLTENNLYITGMEDMKQQRSDRLQYEWRKISINLLLSVFILLNVLFGITGTFWLRIEQRRCGTGLRMALGSTRRRVGWFFTAEGWLLLTTVVPLVLVVIFNMVHMEIPDLYNLSFTWWRFAVSFGGVLLLMGLIIALGTWLPARRAMKLQPAEALHYE</sequence>
<evidence type="ECO:0000256" key="2">
    <source>
        <dbReference type="ARBA" id="ARBA00022475"/>
    </source>
</evidence>
<protein>
    <submittedName>
        <fullName evidence="9">FtsX-like permease family protein</fullName>
    </submittedName>
</protein>
<feature type="transmembrane region" description="Helical" evidence="7">
    <location>
        <begin position="340"/>
        <end position="364"/>
    </location>
</feature>
<evidence type="ECO:0000259" key="8">
    <source>
        <dbReference type="Pfam" id="PF02687"/>
    </source>
</evidence>
<evidence type="ECO:0000256" key="1">
    <source>
        <dbReference type="ARBA" id="ARBA00004651"/>
    </source>
</evidence>
<comment type="similarity">
    <text evidence="6">Belongs to the ABC-4 integral membrane protein family.</text>
</comment>
<comment type="subcellular location">
    <subcellularLocation>
        <location evidence="1">Cell membrane</location>
        <topology evidence="1">Multi-pass membrane protein</topology>
    </subcellularLocation>
</comment>
<dbReference type="Proteomes" id="UP000020529">
    <property type="component" value="Unassembled WGS sequence"/>
</dbReference>
<proteinExistence type="inferred from homology"/>
<dbReference type="AlphaFoldDB" id="A0A015TVW0"/>
<reference evidence="9 10" key="1">
    <citation type="submission" date="2014-02" db="EMBL/GenBank/DDBJ databases">
        <authorList>
            <person name="Sears C."/>
            <person name="Carroll K."/>
            <person name="Sack B.R."/>
            <person name="Qadri F."/>
            <person name="Myers L.L."/>
            <person name="Chung G.-T."/>
            <person name="Escheverria P."/>
            <person name="Fraser C.M."/>
            <person name="Sadzewicz L."/>
            <person name="Shefchek K.A."/>
            <person name="Tallon L."/>
            <person name="Das S.P."/>
            <person name="Daugherty S."/>
            <person name="Mongodin E.F."/>
        </authorList>
    </citation>
    <scope>NUCLEOTIDE SEQUENCE [LARGE SCALE GENOMIC DNA]</scope>
    <source>
        <strain evidence="10">3988T(B)14</strain>
    </source>
</reference>
<evidence type="ECO:0000256" key="3">
    <source>
        <dbReference type="ARBA" id="ARBA00022692"/>
    </source>
</evidence>
<dbReference type="PANTHER" id="PTHR30572:SF4">
    <property type="entry name" value="ABC TRANSPORTER PERMEASE YTRF"/>
    <property type="match status" value="1"/>
</dbReference>
<dbReference type="InterPro" id="IPR003838">
    <property type="entry name" value="ABC3_permease_C"/>
</dbReference>
<organism evidence="9 10">
    <name type="scientific">Bacteroides fragilis str. 3988T(B)14</name>
    <dbReference type="NCBI Taxonomy" id="1339315"/>
    <lineage>
        <taxon>Bacteria</taxon>
        <taxon>Pseudomonadati</taxon>
        <taxon>Bacteroidota</taxon>
        <taxon>Bacteroidia</taxon>
        <taxon>Bacteroidales</taxon>
        <taxon>Bacteroidaceae</taxon>
        <taxon>Bacteroides</taxon>
    </lineage>
</organism>
<evidence type="ECO:0000256" key="4">
    <source>
        <dbReference type="ARBA" id="ARBA00022989"/>
    </source>
</evidence>
<keyword evidence="2" id="KW-1003">Cell membrane</keyword>
<feature type="transmembrane region" description="Helical" evidence="7">
    <location>
        <begin position="384"/>
        <end position="405"/>
    </location>
</feature>
<feature type="transmembrane region" description="Helical" evidence="7">
    <location>
        <begin position="298"/>
        <end position="320"/>
    </location>
</feature>
<evidence type="ECO:0000256" key="6">
    <source>
        <dbReference type="ARBA" id="ARBA00038076"/>
    </source>
</evidence>
<keyword evidence="3 7" id="KW-0812">Transmembrane</keyword>